<protein>
    <submittedName>
        <fullName evidence="1">Thiol-disulfide oxidoreductase</fullName>
    </submittedName>
</protein>
<dbReference type="InterPro" id="IPR007263">
    <property type="entry name" value="DCC1-like"/>
</dbReference>
<dbReference type="RefSeq" id="WP_065988926.1">
    <property type="nucleotide sequence ID" value="NZ_MDEN01000062.1"/>
</dbReference>
<proteinExistence type="predicted"/>
<evidence type="ECO:0000313" key="2">
    <source>
        <dbReference type="Proteomes" id="UP000095143"/>
    </source>
</evidence>
<dbReference type="PANTHER" id="PTHR33639:SF2">
    <property type="entry name" value="DUF393 DOMAIN-CONTAINING PROTEIN"/>
    <property type="match status" value="1"/>
</dbReference>
<dbReference type="Proteomes" id="UP000095143">
    <property type="component" value="Unassembled WGS sequence"/>
</dbReference>
<evidence type="ECO:0000313" key="1">
    <source>
        <dbReference type="EMBL" id="OCX20478.1"/>
    </source>
</evidence>
<gene>
    <name evidence="1" type="ORF">BBI10_13045</name>
</gene>
<reference evidence="1 2" key="1">
    <citation type="submission" date="2016-08" db="EMBL/GenBank/DDBJ databases">
        <title>Whole genome sequence of Pseudomonas graminis strain UASWS1507, a potential biological control agent for agriculture.</title>
        <authorList>
            <person name="Crovadore J."/>
            <person name="Calmin G."/>
            <person name="Chablais R."/>
            <person name="Cochard B."/>
            <person name="Lefort F."/>
        </authorList>
    </citation>
    <scope>NUCLEOTIDE SEQUENCE [LARGE SCALE GENOMIC DNA]</scope>
    <source>
        <strain evidence="1 2">UASWS1507</strain>
    </source>
</reference>
<dbReference type="InterPro" id="IPR052927">
    <property type="entry name" value="DCC_oxidoreductase"/>
</dbReference>
<dbReference type="OrthoDB" id="9785438at2"/>
<dbReference type="Pfam" id="PF04134">
    <property type="entry name" value="DCC1-like"/>
    <property type="match status" value="1"/>
</dbReference>
<dbReference type="AlphaFoldDB" id="A0A1C2E0I7"/>
<name>A0A1C2E0I7_9PSED</name>
<accession>A0A1C2E0I7</accession>
<comment type="caution">
    <text evidence="1">The sequence shown here is derived from an EMBL/GenBank/DDBJ whole genome shotgun (WGS) entry which is preliminary data.</text>
</comment>
<dbReference type="EMBL" id="MDEN01000062">
    <property type="protein sequence ID" value="OCX20478.1"/>
    <property type="molecule type" value="Genomic_DNA"/>
</dbReference>
<organism evidence="1 2">
    <name type="scientific">Pseudomonas graminis</name>
    <dbReference type="NCBI Taxonomy" id="158627"/>
    <lineage>
        <taxon>Bacteria</taxon>
        <taxon>Pseudomonadati</taxon>
        <taxon>Pseudomonadota</taxon>
        <taxon>Gammaproteobacteria</taxon>
        <taxon>Pseudomonadales</taxon>
        <taxon>Pseudomonadaceae</taxon>
        <taxon>Pseudomonas</taxon>
    </lineage>
</organism>
<dbReference type="GO" id="GO:0015035">
    <property type="term" value="F:protein-disulfide reductase activity"/>
    <property type="evidence" value="ECO:0007669"/>
    <property type="project" value="InterPro"/>
</dbReference>
<dbReference type="PANTHER" id="PTHR33639">
    <property type="entry name" value="THIOL-DISULFIDE OXIDOREDUCTASE DCC"/>
    <property type="match status" value="1"/>
</dbReference>
<sequence>MKPNGNSGLATGRAVVLFDGTCKLCNGWATFIISQDHEQRLTLAAVQSPEGQALLKWAGLPQDQFNTIVLVENDRFYVRSDAMFKILAHLPARWHWLLIARVFPRVLRDWLYDKIALNRYKLFGRYDACRLPAADHPGRFLSQNALNDR</sequence>